<protein>
    <submittedName>
        <fullName evidence="9">Sodium Bile acid symporter family protein</fullName>
    </submittedName>
</protein>
<dbReference type="PANTHER" id="PTHR43057:SF1">
    <property type="entry name" value="ARSENICAL-RESISTANCE PROTEIN 3"/>
    <property type="match status" value="1"/>
</dbReference>
<evidence type="ECO:0000256" key="6">
    <source>
        <dbReference type="ARBA" id="ARBA00022989"/>
    </source>
</evidence>
<keyword evidence="3" id="KW-0813">Transport</keyword>
<evidence type="ECO:0000256" key="4">
    <source>
        <dbReference type="ARBA" id="ARBA00022475"/>
    </source>
</evidence>
<keyword evidence="7 8" id="KW-0472">Membrane</keyword>
<gene>
    <name evidence="9" type="ORF">A9E74_00456</name>
</gene>
<organism evidence="9 10">
    <name type="scientific">Methylophaga muralis</name>
    <dbReference type="NCBI Taxonomy" id="291169"/>
    <lineage>
        <taxon>Bacteria</taxon>
        <taxon>Pseudomonadati</taxon>
        <taxon>Pseudomonadota</taxon>
        <taxon>Gammaproteobacteria</taxon>
        <taxon>Thiotrichales</taxon>
        <taxon>Piscirickettsiaceae</taxon>
        <taxon>Methylophaga</taxon>
    </lineage>
</organism>
<evidence type="ECO:0000256" key="1">
    <source>
        <dbReference type="ARBA" id="ARBA00004651"/>
    </source>
</evidence>
<feature type="transmembrane region" description="Helical" evidence="8">
    <location>
        <begin position="34"/>
        <end position="56"/>
    </location>
</feature>
<sequence length="317" mass="35190">MTRLTLEKNQLFIYLLAISLGVILGINAPQTSSLLGVMLWPLLGLLLYATFTQVPLIHLQQAFYQPKFLLAAITGNFVFIPLIVAGLMLVAPDNPAVRLGILLVLLVPCTDWFITFTQLGRGDSNLAIAFSPISLLLQIILLPFYLWLFLGHEITISLAHRNMLWAFVGLIIFPLLLAWFTQKWADSHALGEKIIHKLAWFPVILLATVLFIISATQVNVVRGSVSLLANLLLIFILFLAIAALIAKLLSRLLQLSSTQGRVLAFSFGSRNSFVMLPLALALPVGYELAAVVIVFQSLVELLGMLIFLWWVPKHLFP</sequence>
<comment type="caution">
    <text evidence="9">The sequence shown here is derived from an EMBL/GenBank/DDBJ whole genome shotgun (WGS) entry which is preliminary data.</text>
</comment>
<dbReference type="GO" id="GO:0005886">
    <property type="term" value="C:plasma membrane"/>
    <property type="evidence" value="ECO:0007669"/>
    <property type="project" value="UniProtKB-SubCell"/>
</dbReference>
<feature type="transmembrane region" description="Helical" evidence="8">
    <location>
        <begin position="194"/>
        <end position="215"/>
    </location>
</feature>
<dbReference type="GO" id="GO:0015297">
    <property type="term" value="F:antiporter activity"/>
    <property type="evidence" value="ECO:0007669"/>
    <property type="project" value="InterPro"/>
</dbReference>
<feature type="transmembrane region" description="Helical" evidence="8">
    <location>
        <begin position="262"/>
        <end position="282"/>
    </location>
</feature>
<evidence type="ECO:0000256" key="5">
    <source>
        <dbReference type="ARBA" id="ARBA00022692"/>
    </source>
</evidence>
<name>A0A1E3GV73_9GAMM</name>
<dbReference type="EMBL" id="MCRI01000002">
    <property type="protein sequence ID" value="ODN67950.1"/>
    <property type="molecule type" value="Genomic_DNA"/>
</dbReference>
<dbReference type="RefSeq" id="WP_069295029.1">
    <property type="nucleotide sequence ID" value="NZ_MCRI01000002.1"/>
</dbReference>
<dbReference type="GO" id="GO:0015104">
    <property type="term" value="F:antimonite transmembrane transporter activity"/>
    <property type="evidence" value="ECO:0007669"/>
    <property type="project" value="TreeGrafter"/>
</dbReference>
<dbReference type="Pfam" id="PF01758">
    <property type="entry name" value="SBF"/>
    <property type="match status" value="1"/>
</dbReference>
<keyword evidence="6 8" id="KW-1133">Transmembrane helix</keyword>
<proteinExistence type="inferred from homology"/>
<comment type="subcellular location">
    <subcellularLocation>
        <location evidence="1">Cell membrane</location>
        <topology evidence="1">Multi-pass membrane protein</topology>
    </subcellularLocation>
</comment>
<evidence type="ECO:0000256" key="7">
    <source>
        <dbReference type="ARBA" id="ARBA00023136"/>
    </source>
</evidence>
<feature type="transmembrane region" description="Helical" evidence="8">
    <location>
        <begin position="227"/>
        <end position="250"/>
    </location>
</feature>
<feature type="transmembrane region" description="Helical" evidence="8">
    <location>
        <begin position="96"/>
        <end position="114"/>
    </location>
</feature>
<dbReference type="GO" id="GO:0015105">
    <property type="term" value="F:arsenite transmembrane transporter activity"/>
    <property type="evidence" value="ECO:0007669"/>
    <property type="project" value="TreeGrafter"/>
</dbReference>
<evidence type="ECO:0000313" key="10">
    <source>
        <dbReference type="Proteomes" id="UP000094379"/>
    </source>
</evidence>
<dbReference type="PANTHER" id="PTHR43057">
    <property type="entry name" value="ARSENITE EFFLUX TRANSPORTER"/>
    <property type="match status" value="1"/>
</dbReference>
<feature type="transmembrane region" description="Helical" evidence="8">
    <location>
        <begin position="68"/>
        <end position="90"/>
    </location>
</feature>
<keyword evidence="10" id="KW-1185">Reference proteome</keyword>
<keyword evidence="5 8" id="KW-0812">Transmembrane</keyword>
<evidence type="ECO:0000313" key="9">
    <source>
        <dbReference type="EMBL" id="ODN67950.1"/>
    </source>
</evidence>
<evidence type="ECO:0000256" key="8">
    <source>
        <dbReference type="SAM" id="Phobius"/>
    </source>
</evidence>
<accession>A0A1E3GV73</accession>
<dbReference type="STRING" id="291169.A9E74_00456"/>
<dbReference type="Proteomes" id="UP000094379">
    <property type="component" value="Unassembled WGS sequence"/>
</dbReference>
<feature type="transmembrane region" description="Helical" evidence="8">
    <location>
        <begin position="126"/>
        <end position="150"/>
    </location>
</feature>
<feature type="transmembrane region" description="Helical" evidence="8">
    <location>
        <begin position="12"/>
        <end position="28"/>
    </location>
</feature>
<dbReference type="Gene3D" id="1.20.1530.20">
    <property type="match status" value="1"/>
</dbReference>
<dbReference type="InterPro" id="IPR038770">
    <property type="entry name" value="Na+/solute_symporter_sf"/>
</dbReference>
<feature type="transmembrane region" description="Helical" evidence="8">
    <location>
        <begin position="162"/>
        <end position="182"/>
    </location>
</feature>
<dbReference type="AlphaFoldDB" id="A0A1E3GV73"/>
<reference evidence="9 10" key="1">
    <citation type="submission" date="2016-07" db="EMBL/GenBank/DDBJ databases">
        <title>Draft Genome Sequence of Methylophaga muralis Bur 1.</title>
        <authorList>
            <person name="Vasilenko O.V."/>
            <person name="Doronina N.V."/>
            <person name="Shmareva M.N."/>
            <person name="Tarlachkov S.V."/>
            <person name="Mustakhimov I."/>
            <person name="Trotsenko Y.A."/>
        </authorList>
    </citation>
    <scope>NUCLEOTIDE SEQUENCE [LARGE SCALE GENOMIC DNA]</scope>
    <source>
        <strain evidence="9 10">Bur 1</strain>
    </source>
</reference>
<dbReference type="InterPro" id="IPR004706">
    <property type="entry name" value="Arsenical-R_Acr3"/>
</dbReference>
<comment type="similarity">
    <text evidence="2">Belongs to the arsenical resistance-3 (ACR3) (TC 2.A.59) family.</text>
</comment>
<keyword evidence="4" id="KW-1003">Cell membrane</keyword>
<dbReference type="InterPro" id="IPR002657">
    <property type="entry name" value="BilAc:Na_symport/Acr3"/>
</dbReference>
<dbReference type="PATRIC" id="fig|291169.3.peg.462"/>
<evidence type="ECO:0000256" key="3">
    <source>
        <dbReference type="ARBA" id="ARBA00022448"/>
    </source>
</evidence>
<evidence type="ECO:0000256" key="2">
    <source>
        <dbReference type="ARBA" id="ARBA00010110"/>
    </source>
</evidence>
<feature type="transmembrane region" description="Helical" evidence="8">
    <location>
        <begin position="288"/>
        <end position="311"/>
    </location>
</feature>